<dbReference type="SUPFAM" id="SSF52540">
    <property type="entry name" value="P-loop containing nucleoside triphosphate hydrolases"/>
    <property type="match status" value="2"/>
</dbReference>
<keyword evidence="6" id="KW-0997">Cell inner membrane</keyword>
<dbReference type="GO" id="GO:0005886">
    <property type="term" value="C:plasma membrane"/>
    <property type="evidence" value="ECO:0007669"/>
    <property type="project" value="UniProtKB-SubCell"/>
</dbReference>
<evidence type="ECO:0000256" key="13">
    <source>
        <dbReference type="ARBA" id="ARBA00023010"/>
    </source>
</evidence>
<evidence type="ECO:0000256" key="6">
    <source>
        <dbReference type="ARBA" id="ARBA00022519"/>
    </source>
</evidence>
<feature type="binding site" evidence="15">
    <location>
        <position position="88"/>
    </location>
    <ligand>
        <name>ATP</name>
        <dbReference type="ChEBI" id="CHEBI:30616"/>
    </ligand>
</feature>
<dbReference type="InterPro" id="IPR014018">
    <property type="entry name" value="SecA_motor_DEAD"/>
</dbReference>
<evidence type="ECO:0000256" key="3">
    <source>
        <dbReference type="ARBA" id="ARBA00022448"/>
    </source>
</evidence>
<comment type="cofactor">
    <cofactor evidence="1">
        <name>Zn(2+)</name>
        <dbReference type="ChEBI" id="CHEBI:29105"/>
    </cofactor>
</comment>
<evidence type="ECO:0000256" key="17">
    <source>
        <dbReference type="SAM" id="MobiDB-lite"/>
    </source>
</evidence>
<keyword evidence="5 15" id="KW-0963">Cytoplasm</keyword>
<dbReference type="GO" id="GO:0006605">
    <property type="term" value="P:protein targeting"/>
    <property type="evidence" value="ECO:0007669"/>
    <property type="project" value="UniProtKB-UniRule"/>
</dbReference>
<dbReference type="EMBL" id="QUQO01000001">
    <property type="protein sequence ID" value="RFB06103.1"/>
    <property type="molecule type" value="Genomic_DNA"/>
</dbReference>
<comment type="similarity">
    <text evidence="2 15 16">Belongs to the SecA family.</text>
</comment>
<dbReference type="Pfam" id="PF07517">
    <property type="entry name" value="SecA_DEAD"/>
    <property type="match status" value="1"/>
</dbReference>
<dbReference type="InterPro" id="IPR044722">
    <property type="entry name" value="SecA_SF2_C"/>
</dbReference>
<dbReference type="GO" id="GO:0043952">
    <property type="term" value="P:protein transport by the Sec complex"/>
    <property type="evidence" value="ECO:0007669"/>
    <property type="project" value="UniProtKB-ARBA"/>
</dbReference>
<comment type="function">
    <text evidence="15">Part of the Sec protein translocase complex. Interacts with the SecYEG preprotein conducting channel. Has a central role in coupling the hydrolysis of ATP to the transfer of proteins into and across the cell membrane, serving both as a receptor for the preprotein-SecB complex and as an ATP-driven molecular motor driving the stepwise translocation of polypeptide chains across the membrane.</text>
</comment>
<dbReference type="Gene3D" id="1.10.3060.10">
    <property type="entry name" value="Helical scaffold and wing domains of SecA"/>
    <property type="match status" value="1"/>
</dbReference>
<keyword evidence="10 15" id="KW-0067">ATP-binding</keyword>
<dbReference type="InterPro" id="IPR027417">
    <property type="entry name" value="P-loop_NTPase"/>
</dbReference>
<dbReference type="SMART" id="SM00957">
    <property type="entry name" value="SecA_DEAD"/>
    <property type="match status" value="1"/>
</dbReference>
<evidence type="ECO:0000313" key="20">
    <source>
        <dbReference type="EMBL" id="RFB06103.1"/>
    </source>
</evidence>
<dbReference type="GO" id="GO:0065002">
    <property type="term" value="P:intracellular protein transmembrane transport"/>
    <property type="evidence" value="ECO:0007669"/>
    <property type="project" value="UniProtKB-UniRule"/>
</dbReference>
<dbReference type="Pfam" id="PF21090">
    <property type="entry name" value="P-loop_SecA"/>
    <property type="match status" value="1"/>
</dbReference>
<evidence type="ECO:0000256" key="14">
    <source>
        <dbReference type="ARBA" id="ARBA00023136"/>
    </source>
</evidence>
<keyword evidence="7" id="KW-0479">Metal-binding</keyword>
<dbReference type="Gene3D" id="3.90.1440.10">
    <property type="entry name" value="SecA, preprotein cross-linking domain"/>
    <property type="match status" value="1"/>
</dbReference>
<dbReference type="HAMAP" id="MF_01382">
    <property type="entry name" value="SecA"/>
    <property type="match status" value="1"/>
</dbReference>
<dbReference type="PRINTS" id="PR00906">
    <property type="entry name" value="SECA"/>
</dbReference>
<dbReference type="PANTHER" id="PTHR30612:SF0">
    <property type="entry name" value="CHLOROPLAST PROTEIN-TRANSPORTING ATPASE"/>
    <property type="match status" value="1"/>
</dbReference>
<organism evidence="20 21">
    <name type="scientific">Parvularcula marina</name>
    <dbReference type="NCBI Taxonomy" id="2292771"/>
    <lineage>
        <taxon>Bacteria</taxon>
        <taxon>Pseudomonadati</taxon>
        <taxon>Pseudomonadota</taxon>
        <taxon>Alphaproteobacteria</taxon>
        <taxon>Parvularculales</taxon>
        <taxon>Parvularculaceae</taxon>
        <taxon>Parvularcula</taxon>
    </lineage>
</organism>
<keyword evidence="12 15" id="KW-1278">Translocase</keyword>
<evidence type="ECO:0000256" key="1">
    <source>
        <dbReference type="ARBA" id="ARBA00001947"/>
    </source>
</evidence>
<dbReference type="PROSITE" id="PS51192">
    <property type="entry name" value="HELICASE_ATP_BIND_1"/>
    <property type="match status" value="1"/>
</dbReference>
<dbReference type="InterPro" id="IPR036670">
    <property type="entry name" value="SecA_X-link_sf"/>
</dbReference>
<feature type="domain" description="SecA family profile" evidence="19">
    <location>
        <begin position="4"/>
        <end position="656"/>
    </location>
</feature>
<evidence type="ECO:0000256" key="10">
    <source>
        <dbReference type="ARBA" id="ARBA00022840"/>
    </source>
</evidence>
<comment type="subunit">
    <text evidence="15">Monomer and homodimer. Part of the essential Sec protein translocation apparatus which comprises SecA, SecYEG and auxiliary proteins SecDF-YajC and YidC.</text>
</comment>
<dbReference type="SUPFAM" id="SSF81767">
    <property type="entry name" value="Pre-protein crosslinking domain of SecA"/>
    <property type="match status" value="1"/>
</dbReference>
<dbReference type="OrthoDB" id="9805579at2"/>
<evidence type="ECO:0000256" key="2">
    <source>
        <dbReference type="ARBA" id="ARBA00007650"/>
    </source>
</evidence>
<dbReference type="SMART" id="SM00958">
    <property type="entry name" value="SecA_PP_bind"/>
    <property type="match status" value="1"/>
</dbReference>
<dbReference type="Pfam" id="PF07516">
    <property type="entry name" value="SecA_SW"/>
    <property type="match status" value="1"/>
</dbReference>
<dbReference type="Proteomes" id="UP000264589">
    <property type="component" value="Unassembled WGS sequence"/>
</dbReference>
<proteinExistence type="inferred from homology"/>
<dbReference type="PROSITE" id="PS01312">
    <property type="entry name" value="SECA"/>
    <property type="match status" value="1"/>
</dbReference>
<dbReference type="InterPro" id="IPR011115">
    <property type="entry name" value="SecA_DEAD"/>
</dbReference>
<keyword evidence="21" id="KW-1185">Reference proteome</keyword>
<dbReference type="InterPro" id="IPR014001">
    <property type="entry name" value="Helicase_ATP-bd"/>
</dbReference>
<dbReference type="GO" id="GO:0005829">
    <property type="term" value="C:cytosol"/>
    <property type="evidence" value="ECO:0007669"/>
    <property type="project" value="TreeGrafter"/>
</dbReference>
<keyword evidence="14 15" id="KW-0472">Membrane</keyword>
<dbReference type="GO" id="GO:0017038">
    <property type="term" value="P:protein import"/>
    <property type="evidence" value="ECO:0007669"/>
    <property type="project" value="InterPro"/>
</dbReference>
<dbReference type="GO" id="GO:0008564">
    <property type="term" value="F:protein-exporting ATPase activity"/>
    <property type="evidence" value="ECO:0007669"/>
    <property type="project" value="UniProtKB-EC"/>
</dbReference>
<dbReference type="Gene3D" id="3.10.450.50">
    <property type="match status" value="1"/>
</dbReference>
<feature type="domain" description="Helicase ATP-binding" evidence="18">
    <location>
        <begin position="90"/>
        <end position="248"/>
    </location>
</feature>
<evidence type="ECO:0000256" key="7">
    <source>
        <dbReference type="ARBA" id="ARBA00022723"/>
    </source>
</evidence>
<dbReference type="SUPFAM" id="SSF81886">
    <property type="entry name" value="Helical scaffold and wing domains of SecA"/>
    <property type="match status" value="1"/>
</dbReference>
<dbReference type="Gene3D" id="3.40.50.300">
    <property type="entry name" value="P-loop containing nucleotide triphosphate hydrolases"/>
    <property type="match status" value="2"/>
</dbReference>
<evidence type="ECO:0000256" key="5">
    <source>
        <dbReference type="ARBA" id="ARBA00022490"/>
    </source>
</evidence>
<feature type="binding site" evidence="15">
    <location>
        <begin position="106"/>
        <end position="110"/>
    </location>
    <ligand>
        <name>ATP</name>
        <dbReference type="ChEBI" id="CHEBI:30616"/>
    </ligand>
</feature>
<dbReference type="GO" id="GO:0031522">
    <property type="term" value="C:cell envelope Sec protein transport complex"/>
    <property type="evidence" value="ECO:0007669"/>
    <property type="project" value="TreeGrafter"/>
</dbReference>
<evidence type="ECO:0000256" key="15">
    <source>
        <dbReference type="HAMAP-Rule" id="MF_01382"/>
    </source>
</evidence>
<dbReference type="FunFam" id="3.90.1440.10:FF:000001">
    <property type="entry name" value="Preprotein translocase subunit SecA"/>
    <property type="match status" value="1"/>
</dbReference>
<keyword evidence="3 15" id="KW-0813">Transport</keyword>
<evidence type="ECO:0000259" key="18">
    <source>
        <dbReference type="PROSITE" id="PS51192"/>
    </source>
</evidence>
<comment type="catalytic activity">
    <reaction evidence="15">
        <text>ATP + H2O + cellular proteinSide 1 = ADP + phosphate + cellular proteinSide 2.</text>
        <dbReference type="EC" id="7.4.2.8"/>
    </reaction>
</comment>
<dbReference type="PANTHER" id="PTHR30612">
    <property type="entry name" value="SECA INNER MEMBRANE COMPONENT OF SEC PROTEIN SECRETION SYSTEM"/>
    <property type="match status" value="1"/>
</dbReference>
<evidence type="ECO:0000259" key="19">
    <source>
        <dbReference type="PROSITE" id="PS51196"/>
    </source>
</evidence>
<protein>
    <recommendedName>
        <fullName evidence="15 16">Protein translocase subunit SecA</fullName>
        <ecNumber evidence="15">7.4.2.8</ecNumber>
    </recommendedName>
</protein>
<feature type="binding site" evidence="15">
    <location>
        <position position="544"/>
    </location>
    <ligand>
        <name>ATP</name>
        <dbReference type="ChEBI" id="CHEBI:30616"/>
    </ligand>
</feature>
<dbReference type="PROSITE" id="PS51196">
    <property type="entry name" value="SECA_MOTOR_DEAD"/>
    <property type="match status" value="1"/>
</dbReference>
<dbReference type="EC" id="7.4.2.8" evidence="15"/>
<keyword evidence="11 15" id="KW-0653">Protein transport</keyword>
<accession>A0A371RKX1</accession>
<dbReference type="NCBIfam" id="TIGR00963">
    <property type="entry name" value="secA"/>
    <property type="match status" value="1"/>
</dbReference>
<keyword evidence="13 15" id="KW-0811">Translocation</keyword>
<dbReference type="CDD" id="cd18803">
    <property type="entry name" value="SF2_C_secA"/>
    <property type="match status" value="1"/>
</dbReference>
<evidence type="ECO:0000256" key="12">
    <source>
        <dbReference type="ARBA" id="ARBA00022967"/>
    </source>
</evidence>
<dbReference type="RefSeq" id="WP_116392736.1">
    <property type="nucleotide sequence ID" value="NZ_CAXQPM010000004.1"/>
</dbReference>
<dbReference type="CDD" id="cd17928">
    <property type="entry name" value="DEXDc_SecA"/>
    <property type="match status" value="1"/>
</dbReference>
<dbReference type="FunFam" id="3.40.50.300:FF:000113">
    <property type="entry name" value="Preprotein translocase subunit SecA"/>
    <property type="match status" value="1"/>
</dbReference>
<reference evidence="20 21" key="1">
    <citation type="submission" date="2018-08" db="EMBL/GenBank/DDBJ databases">
        <title>Parvularcula sp. SM1705, isolated from surface water of the South Sea China.</title>
        <authorList>
            <person name="Sun L."/>
        </authorList>
    </citation>
    <scope>NUCLEOTIDE SEQUENCE [LARGE SCALE GENOMIC DNA]</scope>
    <source>
        <strain evidence="20 21">SM1705</strain>
    </source>
</reference>
<dbReference type="InParanoid" id="A0A371RKX1"/>
<keyword evidence="8 15" id="KW-0547">Nucleotide-binding</keyword>
<comment type="caution">
    <text evidence="20">The sequence shown here is derived from an EMBL/GenBank/DDBJ whole genome shotgun (WGS) entry which is preliminary data.</text>
</comment>
<sequence>MAKKSLAARLFGSANERRMKPLMKKAEGIGDLAEEMAALSDDGIKAKTEEFKTRYQNGESLDHLLPEAFALVREAATRALGLRPYDVQFAGGMVIHGGDIAEMKTGEGKTLVATLPAYLNALTGKGVHVVTVNDYLAKRDSEWMAKVYNALGMTVGAIVHGLNDDERREAYACDITYATNNELGFDYLRDNMKQRIEEMVQRGHHFAIVDEVDSILIDEARTPLIISGPTEDKSELYNTINELIPQLTEEHYEIDEKQRRVDLTEEGNEALEDMLRERDMLEGEQLYEAANVSVVHHIQNALRAHKMFQRDKDYIVKDGKVVIIDEFTGRMMDGRRWSDGLHQAVEAKENVRIQPENVTLASITFQNYFRLYDKLSGMTGTALTEEGEFQDIYELSVFEVPTNKPIAREDLDDELYMTAKEKYRAIAAQIADCHMRGQPVLVGTVSIEKSEYLSNLLTDKKFWRETAEILRARAKELKEGKNDDEIAHLQKQASDLEAMSRKPIPVPHNVLNARFHEQEAEIVAQAGVPGAVTIATNMAGRGTDIQLGGSVDMEIMTQLSEEDDADTIASKRREIEIKVADQKATALAAGGLYVLATERHESRRIDNQLRGRSGRQGDPGTTKFFLSLEDDLMRIFGSGMEKMLKRFGIREDESIEHPWFTKAVENAQKKIEQRNFDMRKNVLKYDDVMNDQRKAIFEQRIEFMSAEDVSEIVADMRRTLIEDLVVTYIPPKSYAEQWDAEGLRQEIIEVFGLDLKIPEWAAEEGVADSEIEERIIEITDKAWQAKAHDFGDDIAKQIEKELLLRTIDTNWREHLQMLDHLRSVVGLRGMGQRDPLHEFKTEAFALFSELLNGLRRDVTRSLFHVRLRQPEEQTGQVGTPNQINVDEAKRLLEALKAQGKLDPAQMRESHIDATTGENDAGHGGPEAPYRSYGQAVGHSSMRARRMAREVSADDPSTWSRVSRNAPCPCGSGKKYKHCHGDPKRVAAE</sequence>
<evidence type="ECO:0000256" key="8">
    <source>
        <dbReference type="ARBA" id="ARBA00022741"/>
    </source>
</evidence>
<dbReference type="GO" id="GO:0046872">
    <property type="term" value="F:metal ion binding"/>
    <property type="evidence" value="ECO:0007669"/>
    <property type="project" value="UniProtKB-KW"/>
</dbReference>
<gene>
    <name evidence="15 20" type="primary">secA</name>
    <name evidence="20" type="ORF">DX908_13005</name>
</gene>
<keyword evidence="9" id="KW-0862">Zinc</keyword>
<dbReference type="AlphaFoldDB" id="A0A371RKX1"/>
<comment type="subcellular location">
    <subcellularLocation>
        <location evidence="15">Cell membrane</location>
        <topology evidence="15">Peripheral membrane protein</topology>
        <orientation evidence="15">Cytoplasmic side</orientation>
    </subcellularLocation>
    <subcellularLocation>
        <location evidence="15">Cytoplasm</location>
    </subcellularLocation>
    <text evidence="15">Distribution is 50-50.</text>
</comment>
<dbReference type="Pfam" id="PF01043">
    <property type="entry name" value="SecA_PP_bind"/>
    <property type="match status" value="1"/>
</dbReference>
<evidence type="ECO:0000313" key="21">
    <source>
        <dbReference type="Proteomes" id="UP000264589"/>
    </source>
</evidence>
<dbReference type="InterPro" id="IPR011130">
    <property type="entry name" value="SecA_preprotein_X-link_dom"/>
</dbReference>
<dbReference type="FunFam" id="3.40.50.300:FF:000334">
    <property type="entry name" value="Protein translocase subunit SecA"/>
    <property type="match status" value="1"/>
</dbReference>
<dbReference type="FunCoup" id="A0A371RKX1">
    <property type="interactions" value="566"/>
</dbReference>
<evidence type="ECO:0000256" key="16">
    <source>
        <dbReference type="RuleBase" id="RU003874"/>
    </source>
</evidence>
<dbReference type="Pfam" id="PF02810">
    <property type="entry name" value="SEC-C"/>
    <property type="match status" value="1"/>
</dbReference>
<feature type="compositionally biased region" description="Basic and acidic residues" evidence="17">
    <location>
        <begin position="978"/>
        <end position="988"/>
    </location>
</feature>
<keyword evidence="4 15" id="KW-1003">Cell membrane</keyword>
<dbReference type="InterPro" id="IPR020937">
    <property type="entry name" value="SecA_CS"/>
</dbReference>
<dbReference type="InterPro" id="IPR011116">
    <property type="entry name" value="SecA_Wing/Scaffold"/>
</dbReference>
<evidence type="ECO:0000256" key="9">
    <source>
        <dbReference type="ARBA" id="ARBA00022833"/>
    </source>
</evidence>
<dbReference type="InterPro" id="IPR000185">
    <property type="entry name" value="SecA"/>
</dbReference>
<feature type="region of interest" description="Disordered" evidence="17">
    <location>
        <begin position="914"/>
        <end position="988"/>
    </location>
</feature>
<evidence type="ECO:0000256" key="11">
    <source>
        <dbReference type="ARBA" id="ARBA00022927"/>
    </source>
</evidence>
<evidence type="ECO:0000256" key="4">
    <source>
        <dbReference type="ARBA" id="ARBA00022475"/>
    </source>
</evidence>
<dbReference type="GO" id="GO:0005524">
    <property type="term" value="F:ATP binding"/>
    <property type="evidence" value="ECO:0007669"/>
    <property type="project" value="UniProtKB-UniRule"/>
</dbReference>
<dbReference type="InterPro" id="IPR004027">
    <property type="entry name" value="SEC_C_motif"/>
</dbReference>
<dbReference type="NCBIfam" id="NF009538">
    <property type="entry name" value="PRK12904.1"/>
    <property type="match status" value="1"/>
</dbReference>
<dbReference type="FunFam" id="1.10.3060.10:FF:000003">
    <property type="entry name" value="Protein translocase subunit SecA"/>
    <property type="match status" value="1"/>
</dbReference>
<name>A0A371RKX1_9PROT</name>
<dbReference type="InterPro" id="IPR036266">
    <property type="entry name" value="SecA_Wing/Scaffold_sf"/>
</dbReference>